<dbReference type="SUPFAM" id="SSF103506">
    <property type="entry name" value="Mitochondrial carrier"/>
    <property type="match status" value="1"/>
</dbReference>
<gene>
    <name evidence="12" type="ORF">DLAC_03576</name>
</gene>
<evidence type="ECO:0000256" key="9">
    <source>
        <dbReference type="PROSITE-ProRule" id="PRU00282"/>
    </source>
</evidence>
<dbReference type="GO" id="GO:0015217">
    <property type="term" value="F:ADP transmembrane transporter activity"/>
    <property type="evidence" value="ECO:0007669"/>
    <property type="project" value="TreeGrafter"/>
</dbReference>
<keyword evidence="6 11" id="KW-1133">Transmembrane helix</keyword>
<evidence type="ECO:0000256" key="4">
    <source>
        <dbReference type="ARBA" id="ARBA00022692"/>
    </source>
</evidence>
<dbReference type="PANTHER" id="PTHR45939">
    <property type="entry name" value="PEROXISOMAL MEMBRANE PROTEIN PMP34-RELATED"/>
    <property type="match status" value="1"/>
</dbReference>
<dbReference type="GO" id="GO:0044610">
    <property type="term" value="F:FMN transmembrane transporter activity"/>
    <property type="evidence" value="ECO:0007669"/>
    <property type="project" value="TreeGrafter"/>
</dbReference>
<dbReference type="GO" id="GO:0015228">
    <property type="term" value="F:coenzyme A transmembrane transporter activity"/>
    <property type="evidence" value="ECO:0007669"/>
    <property type="project" value="TreeGrafter"/>
</dbReference>
<organism evidence="12 13">
    <name type="scientific">Tieghemostelium lacteum</name>
    <name type="common">Slime mold</name>
    <name type="synonym">Dictyostelium lacteum</name>
    <dbReference type="NCBI Taxonomy" id="361077"/>
    <lineage>
        <taxon>Eukaryota</taxon>
        <taxon>Amoebozoa</taxon>
        <taxon>Evosea</taxon>
        <taxon>Eumycetozoa</taxon>
        <taxon>Dictyostelia</taxon>
        <taxon>Dictyosteliales</taxon>
        <taxon>Raperosteliaceae</taxon>
        <taxon>Tieghemostelium</taxon>
    </lineage>
</organism>
<comment type="caution">
    <text evidence="12">The sequence shown here is derived from an EMBL/GenBank/DDBJ whole genome shotgun (WGS) entry which is preliminary data.</text>
</comment>
<dbReference type="GO" id="GO:0080122">
    <property type="term" value="F:AMP transmembrane transporter activity"/>
    <property type="evidence" value="ECO:0007669"/>
    <property type="project" value="TreeGrafter"/>
</dbReference>
<feature type="repeat" description="Solcar" evidence="9">
    <location>
        <begin position="11"/>
        <end position="108"/>
    </location>
</feature>
<keyword evidence="5" id="KW-0677">Repeat</keyword>
<accession>A0A152A0A5</accession>
<protein>
    <submittedName>
        <fullName evidence="12">Transmembrane protein</fullName>
    </submittedName>
</protein>
<keyword evidence="3 10" id="KW-0813">Transport</keyword>
<feature type="transmembrane region" description="Helical" evidence="11">
    <location>
        <begin position="80"/>
        <end position="101"/>
    </location>
</feature>
<evidence type="ECO:0000256" key="11">
    <source>
        <dbReference type="SAM" id="Phobius"/>
    </source>
</evidence>
<dbReference type="PROSITE" id="PS50920">
    <property type="entry name" value="SOLCAR"/>
    <property type="match status" value="3"/>
</dbReference>
<reference evidence="12 13" key="1">
    <citation type="submission" date="2015-12" db="EMBL/GenBank/DDBJ databases">
        <title>Dictyostelia acquired genes for synthesis and detection of signals that induce cell-type specialization by lateral gene transfer from prokaryotes.</title>
        <authorList>
            <person name="Gloeckner G."/>
            <person name="Schaap P."/>
        </authorList>
    </citation>
    <scope>NUCLEOTIDE SEQUENCE [LARGE SCALE GENOMIC DNA]</scope>
    <source>
        <strain evidence="12 13">TK</strain>
    </source>
</reference>
<evidence type="ECO:0000256" key="1">
    <source>
        <dbReference type="ARBA" id="ARBA00004585"/>
    </source>
</evidence>
<keyword evidence="8" id="KW-0576">Peroxisome</keyword>
<evidence type="ECO:0000256" key="10">
    <source>
        <dbReference type="RuleBase" id="RU000488"/>
    </source>
</evidence>
<dbReference type="InterPro" id="IPR023395">
    <property type="entry name" value="MCP_dom_sf"/>
</dbReference>
<dbReference type="EMBL" id="LODT01000020">
    <property type="protein sequence ID" value="KYQ99638.1"/>
    <property type="molecule type" value="Genomic_DNA"/>
</dbReference>
<dbReference type="GO" id="GO:0005778">
    <property type="term" value="C:peroxisomal membrane"/>
    <property type="evidence" value="ECO:0007669"/>
    <property type="project" value="UniProtKB-SubCell"/>
</dbReference>
<evidence type="ECO:0000313" key="13">
    <source>
        <dbReference type="Proteomes" id="UP000076078"/>
    </source>
</evidence>
<feature type="transmembrane region" description="Helical" evidence="11">
    <location>
        <begin position="122"/>
        <end position="143"/>
    </location>
</feature>
<feature type="repeat" description="Solcar" evidence="9">
    <location>
        <begin position="208"/>
        <end position="292"/>
    </location>
</feature>
<name>A0A152A0A5_TIELA</name>
<comment type="similarity">
    <text evidence="2 10">Belongs to the mitochondrial carrier (TC 2.A.29) family.</text>
</comment>
<dbReference type="GO" id="GO:0005347">
    <property type="term" value="F:ATP transmembrane transporter activity"/>
    <property type="evidence" value="ECO:0007669"/>
    <property type="project" value="TreeGrafter"/>
</dbReference>
<comment type="subcellular location">
    <subcellularLocation>
        <location evidence="1">Peroxisome membrane</location>
        <topology evidence="1">Multi-pass membrane protein</topology>
    </subcellularLocation>
</comment>
<dbReference type="InParanoid" id="A0A152A0A5"/>
<dbReference type="OMA" id="PLEMINT"/>
<dbReference type="FunCoup" id="A0A152A0A5">
    <property type="interactions" value="460"/>
</dbReference>
<dbReference type="Pfam" id="PF00153">
    <property type="entry name" value="Mito_carr"/>
    <property type="match status" value="3"/>
</dbReference>
<dbReference type="GO" id="GO:0051724">
    <property type="term" value="F:NAD transmembrane transporter activity"/>
    <property type="evidence" value="ECO:0007669"/>
    <property type="project" value="TreeGrafter"/>
</dbReference>
<dbReference type="AlphaFoldDB" id="A0A152A0A5"/>
<proteinExistence type="inferred from homology"/>
<feature type="transmembrane region" description="Helical" evidence="11">
    <location>
        <begin position="213"/>
        <end position="234"/>
    </location>
</feature>
<dbReference type="Gene3D" id="1.50.40.10">
    <property type="entry name" value="Mitochondrial carrier domain"/>
    <property type="match status" value="1"/>
</dbReference>
<evidence type="ECO:0000256" key="8">
    <source>
        <dbReference type="ARBA" id="ARBA00023140"/>
    </source>
</evidence>
<keyword evidence="13" id="KW-1185">Reference proteome</keyword>
<feature type="repeat" description="Solcar" evidence="9">
    <location>
        <begin position="116"/>
        <end position="198"/>
    </location>
</feature>
<evidence type="ECO:0000313" key="12">
    <source>
        <dbReference type="EMBL" id="KYQ99638.1"/>
    </source>
</evidence>
<dbReference type="PANTHER" id="PTHR45939:SF5">
    <property type="entry name" value="PEROXISOMAL MEMBRANE PROTEIN PMP34"/>
    <property type="match status" value="1"/>
</dbReference>
<evidence type="ECO:0000256" key="3">
    <source>
        <dbReference type="ARBA" id="ARBA00022448"/>
    </source>
</evidence>
<keyword evidence="7 9" id="KW-0472">Membrane</keyword>
<dbReference type="InterPro" id="IPR018108">
    <property type="entry name" value="MCP_transmembrane"/>
</dbReference>
<feature type="transmembrane region" description="Helical" evidence="11">
    <location>
        <begin position="277"/>
        <end position="300"/>
    </location>
</feature>
<dbReference type="STRING" id="361077.A0A152A0A5"/>
<feature type="transmembrane region" description="Helical" evidence="11">
    <location>
        <begin position="246"/>
        <end position="265"/>
    </location>
</feature>
<dbReference type="Proteomes" id="UP000076078">
    <property type="component" value="Unassembled WGS sequence"/>
</dbReference>
<evidence type="ECO:0000256" key="6">
    <source>
        <dbReference type="ARBA" id="ARBA00022989"/>
    </source>
</evidence>
<sequence length="309" mass="34578">MASNKVEDHALEALGHAIAGGIAGMATVTLTSPFSIVSTRLAVQQKKIQQGDIDQTNKMPYKNTMDAFKRMFSEEGWESFYSGLQAQLIGIGASSFVYYYLYSFLKSHALKKKQELGTVENLLIAAASGCGNVISTIPIWVVYTRLQLNPNKPTIWEQFKIIYKESGVPGLYKGLIPSLILVSNPSIQFVVYEKLKTFWKLRSNRSRFTGFEIFILGAIAKLVAAVVTYPILLIKTTLQAQKSKDVSLFTTILNIYKSSGFFGFFRGMVSKLAQSVLGSAFLFLVKEKISIYTILILYLIKRKLFAKRK</sequence>
<keyword evidence="4 9" id="KW-0812">Transmembrane</keyword>
<dbReference type="GO" id="GO:0015230">
    <property type="term" value="F:FAD transmembrane transporter activity"/>
    <property type="evidence" value="ECO:0007669"/>
    <property type="project" value="TreeGrafter"/>
</dbReference>
<evidence type="ECO:0000256" key="5">
    <source>
        <dbReference type="ARBA" id="ARBA00022737"/>
    </source>
</evidence>
<dbReference type="OrthoDB" id="2019556at2759"/>
<evidence type="ECO:0000256" key="7">
    <source>
        <dbReference type="ARBA" id="ARBA00023136"/>
    </source>
</evidence>
<evidence type="ECO:0000256" key="2">
    <source>
        <dbReference type="ARBA" id="ARBA00006375"/>
    </source>
</evidence>
<dbReference type="InterPro" id="IPR052217">
    <property type="entry name" value="Mito/Peroxisomal_Carrier"/>
</dbReference>